<dbReference type="AlphaFoldDB" id="A0A3Q9JP58"/>
<evidence type="ECO:0000313" key="1">
    <source>
        <dbReference type="EMBL" id="AZS52211.1"/>
    </source>
</evidence>
<proteinExistence type="predicted"/>
<name>A0A3Q9JP58_9GAMM</name>
<evidence type="ECO:0000313" key="2">
    <source>
        <dbReference type="Proteomes" id="UP000273143"/>
    </source>
</evidence>
<gene>
    <name evidence="1" type="ORF">DM558_08810</name>
</gene>
<dbReference type="EMBL" id="CP029822">
    <property type="protein sequence ID" value="AZS52211.1"/>
    <property type="molecule type" value="Genomic_DNA"/>
</dbReference>
<reference evidence="2" key="1">
    <citation type="submission" date="2018-06" db="EMBL/GenBank/DDBJ databases">
        <title>Complete genome of Pseudomonas insecticola strain QZS01.</title>
        <authorList>
            <person name="Wang J."/>
            <person name="Su Q."/>
        </authorList>
    </citation>
    <scope>NUCLEOTIDE SEQUENCE [LARGE SCALE GENOMIC DNA]</scope>
    <source>
        <strain evidence="2">QZS01</strain>
    </source>
</reference>
<sequence>MATLSFGVLAQEAKPKVAVTDLAYEQQVKDYINVVDSNNNTNVNSHNGNTIGNYSDNSNSKYNKVEGTYTYIEQRELHKFVGDIKGDLRKTGLVDLIQGRPYSGDPELENINDIIARIEKGDFKGADYVLFGRISDIQFNNNVMNIQHTNTYSKSLSLNVVAEFSLINASTYEIKAAFTAMGEAKDLKLVNSLDKQVTLNRAKLVSSVSQALGKDVTNQVVEQLTGQTPAEEYNPPVRHNVPADIAPTVIRRP</sequence>
<organism evidence="1 2">
    <name type="scientific">Entomomonas moraniae</name>
    <dbReference type="NCBI Taxonomy" id="2213226"/>
    <lineage>
        <taxon>Bacteria</taxon>
        <taxon>Pseudomonadati</taxon>
        <taxon>Pseudomonadota</taxon>
        <taxon>Gammaproteobacteria</taxon>
        <taxon>Pseudomonadales</taxon>
        <taxon>Pseudomonadaceae</taxon>
        <taxon>Entomomonas</taxon>
    </lineage>
</organism>
<keyword evidence="2" id="KW-1185">Reference proteome</keyword>
<dbReference type="Proteomes" id="UP000273143">
    <property type="component" value="Chromosome"/>
</dbReference>
<dbReference type="KEGG" id="emo:DM558_08810"/>
<protein>
    <submittedName>
        <fullName evidence="1">Penicillin-binding protein activator LpoB</fullName>
    </submittedName>
</protein>
<accession>A0A3Q9JP58</accession>